<protein>
    <submittedName>
        <fullName evidence="3">Ankyrin repeat protein 1</fullName>
    </submittedName>
</protein>
<evidence type="ECO:0000313" key="4">
    <source>
        <dbReference type="Proteomes" id="UP000315496"/>
    </source>
</evidence>
<sequence length="733" mass="79394">MDAWFQAADTGDMLGLRQGVGVYAKSRDAEGRTALLRAITAGHLAAVQFLAPYEGMLPDKEGISPLVLAIRLNRIDFVHALILNPHQLDIEDIDAALASAPASSHLAELLVHTRRIVAILASSSTLDSSNLSVSPASKPATPAAPSPHTGIQSAVEISAVCNSQLRHMSPAIISSLSNMRTPGSVSTQKGSDLSLSQLRTPQAPSSELLLAPAVDLRPITSVISAQTSSVTPPVTDESPRGDELVTTTPPKSSRLAIRDFSPCANQLHNSGLNGEFKMSLDSAACSEIRKKSLETRESYPAVSSEESVHELSSKQASQTQETSQFWTKQQENDGKALLVVEDLEKKVEELCQQRHASEQLVTELQRRIAQLEQDVRIKNERIRRLEALLAEAGLSSMPEADLALSQSTTGTDPYGNTQLIQYAVLNDIEGVESCFNEVGRQNAIGQTALMTAAALNHYEVVRRLIPYEAGDRGVHDKTALMLAAEANAVESIVLLLEREAGMVMQKEDDPTVTGVTALMLAAERNHAHAVKLLAPKEAGMQRGDGETALMIAIEKGNDTCATLLCPLEAGRRTHSGDFALRRAVYKKRRGVIKYLLSAEDALLNSVGWTPLMIYTILGDLAAAQRHIKQDCGKRDTNGQTALMLSVILKHTQLTKALAPREAGIINKDGITALMYAVRHENMPAVRILAPLERGMRTFDGHTALDFIPPRSACRKKMRDLIALRPGTVEHRGK</sequence>
<feature type="region of interest" description="Disordered" evidence="2">
    <location>
        <begin position="226"/>
        <end position="253"/>
    </location>
</feature>
<dbReference type="Proteomes" id="UP000315496">
    <property type="component" value="Chromosome 2"/>
</dbReference>
<feature type="region of interest" description="Disordered" evidence="2">
    <location>
        <begin position="294"/>
        <end position="328"/>
    </location>
</feature>
<dbReference type="InterPro" id="IPR036770">
    <property type="entry name" value="Ankyrin_rpt-contain_sf"/>
</dbReference>
<dbReference type="VEuPathDB" id="GiardiaDB:GMRT_14535"/>
<evidence type="ECO:0000313" key="3">
    <source>
        <dbReference type="EMBL" id="TNJ29071.1"/>
    </source>
</evidence>
<feature type="coiled-coil region" evidence="1">
    <location>
        <begin position="340"/>
        <end position="388"/>
    </location>
</feature>
<evidence type="ECO:0000256" key="2">
    <source>
        <dbReference type="SAM" id="MobiDB-lite"/>
    </source>
</evidence>
<reference evidence="3 4" key="1">
    <citation type="submission" date="2019-05" db="EMBL/GenBank/DDBJ databases">
        <title>The compact genome of Giardia muris reveals important steps in the evolution of intestinal protozoan parasites.</title>
        <authorList>
            <person name="Xu F."/>
            <person name="Jimenez-Gonzalez A."/>
            <person name="Einarsson E."/>
            <person name="Astvaldsson A."/>
            <person name="Peirasmaki D."/>
            <person name="Eckmann L."/>
            <person name="Andersson J.O."/>
            <person name="Svard S.G."/>
            <person name="Jerlstrom-Hultqvist J."/>
        </authorList>
    </citation>
    <scope>NUCLEOTIDE SEQUENCE [LARGE SCALE GENOMIC DNA]</scope>
    <source>
        <strain evidence="3 4">Roberts-Thomson</strain>
    </source>
</reference>
<dbReference type="AlphaFoldDB" id="A0A4Z1T975"/>
<gene>
    <name evidence="3" type="ORF">GMRT_14535</name>
</gene>
<feature type="compositionally biased region" description="Low complexity" evidence="2">
    <location>
        <begin position="127"/>
        <end position="147"/>
    </location>
</feature>
<comment type="caution">
    <text evidence="3">The sequence shown here is derived from an EMBL/GenBank/DDBJ whole genome shotgun (WGS) entry which is preliminary data.</text>
</comment>
<keyword evidence="4" id="KW-1185">Reference proteome</keyword>
<dbReference type="OrthoDB" id="539213at2759"/>
<proteinExistence type="predicted"/>
<dbReference type="InterPro" id="IPR002110">
    <property type="entry name" value="Ankyrin_rpt"/>
</dbReference>
<dbReference type="Pfam" id="PF12796">
    <property type="entry name" value="Ank_2"/>
    <property type="match status" value="4"/>
</dbReference>
<keyword evidence="1" id="KW-0175">Coiled coil</keyword>
<evidence type="ECO:0000256" key="1">
    <source>
        <dbReference type="SAM" id="Coils"/>
    </source>
</evidence>
<dbReference type="Gene3D" id="1.25.40.20">
    <property type="entry name" value="Ankyrin repeat-containing domain"/>
    <property type="match status" value="4"/>
</dbReference>
<accession>A0A4Z1T975</accession>
<dbReference type="PANTHER" id="PTHR24120:SF4">
    <property type="entry name" value="GH07239P"/>
    <property type="match status" value="1"/>
</dbReference>
<name>A0A4Z1T975_GIAMU</name>
<dbReference type="SUPFAM" id="SSF48403">
    <property type="entry name" value="Ankyrin repeat"/>
    <property type="match status" value="2"/>
</dbReference>
<dbReference type="SMART" id="SM00248">
    <property type="entry name" value="ANK"/>
    <property type="match status" value="8"/>
</dbReference>
<dbReference type="EMBL" id="VDLU01000002">
    <property type="protein sequence ID" value="TNJ29071.1"/>
    <property type="molecule type" value="Genomic_DNA"/>
</dbReference>
<feature type="region of interest" description="Disordered" evidence="2">
    <location>
        <begin position="127"/>
        <end position="149"/>
    </location>
</feature>
<organism evidence="3 4">
    <name type="scientific">Giardia muris</name>
    <dbReference type="NCBI Taxonomy" id="5742"/>
    <lineage>
        <taxon>Eukaryota</taxon>
        <taxon>Metamonada</taxon>
        <taxon>Diplomonadida</taxon>
        <taxon>Hexamitidae</taxon>
        <taxon>Giardiinae</taxon>
        <taxon>Giardia</taxon>
    </lineage>
</organism>
<feature type="compositionally biased region" description="Polar residues" evidence="2">
    <location>
        <begin position="314"/>
        <end position="328"/>
    </location>
</feature>
<dbReference type="PANTHER" id="PTHR24120">
    <property type="entry name" value="GH07239P"/>
    <property type="match status" value="1"/>
</dbReference>